<dbReference type="CDD" id="cd02537">
    <property type="entry name" value="GT8_Glycogenin"/>
    <property type="match status" value="1"/>
</dbReference>
<dbReference type="OrthoDB" id="2014201at2759"/>
<reference evidence="2 3" key="1">
    <citation type="submission" date="2017-04" db="EMBL/GenBank/DDBJ databases">
        <title>Draft genome sequence of Marssonina coronaria NL1: causal agent of apple blotch.</title>
        <authorList>
            <person name="Cheng Q."/>
        </authorList>
    </citation>
    <scope>NUCLEOTIDE SEQUENCE [LARGE SCALE GENOMIC DNA]</scope>
    <source>
        <strain evidence="2 3">NL1</strain>
    </source>
</reference>
<protein>
    <recommendedName>
        <fullName evidence="4">Glycosyltransferase family 8 protein</fullName>
    </recommendedName>
</protein>
<dbReference type="Gene3D" id="3.90.550.10">
    <property type="entry name" value="Spore Coat Polysaccharide Biosynthesis Protein SpsA, Chain A"/>
    <property type="match status" value="1"/>
</dbReference>
<gene>
    <name evidence="2" type="ORF">B2J93_9300</name>
</gene>
<dbReference type="InterPro" id="IPR002495">
    <property type="entry name" value="Glyco_trans_8"/>
</dbReference>
<evidence type="ECO:0008006" key="4">
    <source>
        <dbReference type="Google" id="ProtNLM"/>
    </source>
</evidence>
<organism evidence="2 3">
    <name type="scientific">Diplocarpon coronariae</name>
    <dbReference type="NCBI Taxonomy" id="2795749"/>
    <lineage>
        <taxon>Eukaryota</taxon>
        <taxon>Fungi</taxon>
        <taxon>Dikarya</taxon>
        <taxon>Ascomycota</taxon>
        <taxon>Pezizomycotina</taxon>
        <taxon>Leotiomycetes</taxon>
        <taxon>Helotiales</taxon>
        <taxon>Drepanopezizaceae</taxon>
        <taxon>Diplocarpon</taxon>
    </lineage>
</organism>
<dbReference type="InterPro" id="IPR029044">
    <property type="entry name" value="Nucleotide-diphossugar_trans"/>
</dbReference>
<sequence>MVQAQKYGGGTVKKRIRTPSKSEMQQHQEQKRPPSRAWVTLLTRPSYVPGAILLAHSLQKHHSLYPLIILYTPSLPAALLPALGREASLSNSILRLTAPLVPKEQRNLVATRFEDTWTKLRIFEMWEYERLVFLDADMLVLGNMDELFGTPLPGRDWIAANHCCVCNLDGDEWAPADWAQENCAYTGLTHPSCLSSPTPVAPAGAGPPTHALLNSGLFICTPYAALWDEMRRFLATDPRVAHFMFPDQDLLAAFFRDRWRPLGYQYNAIKTMRYWHPAMWRDGEVRNLHYIVDKPWHARLRDDGVAGYLGKDGETHRWWWREYGSWEGQRERMGERGVVDMVRGCSAALGGLEQGEVAGGWQSTRAKGEE</sequence>
<dbReference type="Proteomes" id="UP000242519">
    <property type="component" value="Unassembled WGS sequence"/>
</dbReference>
<dbReference type="PANTHER" id="PTHR11183">
    <property type="entry name" value="GLYCOGENIN SUBFAMILY MEMBER"/>
    <property type="match status" value="1"/>
</dbReference>
<dbReference type="EMBL" id="MZNU01000116">
    <property type="protein sequence ID" value="OWP04232.1"/>
    <property type="molecule type" value="Genomic_DNA"/>
</dbReference>
<feature type="region of interest" description="Disordered" evidence="1">
    <location>
        <begin position="1"/>
        <end position="35"/>
    </location>
</feature>
<dbReference type="InParanoid" id="A0A218Z914"/>
<proteinExistence type="predicted"/>
<dbReference type="InterPro" id="IPR050587">
    <property type="entry name" value="GNT1/Glycosyltrans_8"/>
</dbReference>
<evidence type="ECO:0000313" key="2">
    <source>
        <dbReference type="EMBL" id="OWP04232.1"/>
    </source>
</evidence>
<evidence type="ECO:0000256" key="1">
    <source>
        <dbReference type="SAM" id="MobiDB-lite"/>
    </source>
</evidence>
<dbReference type="Pfam" id="PF01501">
    <property type="entry name" value="Glyco_transf_8"/>
    <property type="match status" value="1"/>
</dbReference>
<accession>A0A218Z914</accession>
<evidence type="ECO:0000313" key="3">
    <source>
        <dbReference type="Proteomes" id="UP000242519"/>
    </source>
</evidence>
<keyword evidence="3" id="KW-1185">Reference proteome</keyword>
<dbReference type="AlphaFoldDB" id="A0A218Z914"/>
<dbReference type="GO" id="GO:0016757">
    <property type="term" value="F:glycosyltransferase activity"/>
    <property type="evidence" value="ECO:0007669"/>
    <property type="project" value="InterPro"/>
</dbReference>
<name>A0A218Z914_9HELO</name>
<dbReference type="SUPFAM" id="SSF53448">
    <property type="entry name" value="Nucleotide-diphospho-sugar transferases"/>
    <property type="match status" value="1"/>
</dbReference>
<comment type="caution">
    <text evidence="2">The sequence shown here is derived from an EMBL/GenBank/DDBJ whole genome shotgun (WGS) entry which is preliminary data.</text>
</comment>
<dbReference type="STRING" id="503106.A0A218Z914"/>